<dbReference type="InterPro" id="IPR011991">
    <property type="entry name" value="ArsR-like_HTH"/>
</dbReference>
<dbReference type="PANTHER" id="PTHR36221">
    <property type="entry name" value="DUF742 DOMAIN-CONTAINING PROTEIN"/>
    <property type="match status" value="1"/>
</dbReference>
<dbReference type="CDD" id="cd00090">
    <property type="entry name" value="HTH_ARSR"/>
    <property type="match status" value="1"/>
</dbReference>
<dbReference type="Gene3D" id="1.10.10.10">
    <property type="entry name" value="Winged helix-like DNA-binding domain superfamily/Winged helix DNA-binding domain"/>
    <property type="match status" value="1"/>
</dbReference>
<evidence type="ECO:0000313" key="2">
    <source>
        <dbReference type="Proteomes" id="UP001058271"/>
    </source>
</evidence>
<keyword evidence="2" id="KW-1185">Reference proteome</keyword>
<dbReference type="EMBL" id="CP073721">
    <property type="protein sequence ID" value="UWZ38871.1"/>
    <property type="molecule type" value="Genomic_DNA"/>
</dbReference>
<dbReference type="InterPro" id="IPR016032">
    <property type="entry name" value="Sig_transdc_resp-reg_C-effctor"/>
</dbReference>
<dbReference type="Pfam" id="PF05331">
    <property type="entry name" value="DUF742"/>
    <property type="match status" value="1"/>
</dbReference>
<dbReference type="InterPro" id="IPR007995">
    <property type="entry name" value="DUF742"/>
</dbReference>
<dbReference type="SUPFAM" id="SSF46894">
    <property type="entry name" value="C-terminal effector domain of the bipartite response regulators"/>
    <property type="match status" value="1"/>
</dbReference>
<sequence length="127" mass="13204">MTAPPRDLADEVWYDADAGPVVRLYALTRGRVTPDTDGLDLASVVTAGPAPTGLEDLSPEQAEILRLSARPVSVAEVAAHLGVPLSTARVLLSDLRAAGLVVAGGERPADEPSDQLLGKVLSGLWDL</sequence>
<name>A0ABY5Z9U9_9ACTN</name>
<evidence type="ECO:0000313" key="1">
    <source>
        <dbReference type="EMBL" id="UWZ38871.1"/>
    </source>
</evidence>
<organism evidence="1 2">
    <name type="scientific">Dactylosporangium roseum</name>
    <dbReference type="NCBI Taxonomy" id="47989"/>
    <lineage>
        <taxon>Bacteria</taxon>
        <taxon>Bacillati</taxon>
        <taxon>Actinomycetota</taxon>
        <taxon>Actinomycetes</taxon>
        <taxon>Micromonosporales</taxon>
        <taxon>Micromonosporaceae</taxon>
        <taxon>Dactylosporangium</taxon>
    </lineage>
</organism>
<protein>
    <submittedName>
        <fullName evidence="1">DUF742 domain-containing protein</fullName>
    </submittedName>
</protein>
<dbReference type="PANTHER" id="PTHR36221:SF1">
    <property type="entry name" value="DUF742 DOMAIN-CONTAINING PROTEIN"/>
    <property type="match status" value="1"/>
</dbReference>
<accession>A0ABY5Z9U9</accession>
<dbReference type="Proteomes" id="UP001058271">
    <property type="component" value="Chromosome"/>
</dbReference>
<dbReference type="RefSeq" id="WP_260728259.1">
    <property type="nucleotide sequence ID" value="NZ_BAAABS010000041.1"/>
</dbReference>
<dbReference type="InterPro" id="IPR036388">
    <property type="entry name" value="WH-like_DNA-bd_sf"/>
</dbReference>
<proteinExistence type="predicted"/>
<reference evidence="1" key="1">
    <citation type="submission" date="2021-04" db="EMBL/GenBank/DDBJ databases">
        <title>Biosynthetic gene clusters of Dactylosporangioum roseum.</title>
        <authorList>
            <person name="Hartkoorn R.C."/>
            <person name="Beaudoing E."/>
            <person name="Hot D."/>
            <person name="Moureu S."/>
        </authorList>
    </citation>
    <scope>NUCLEOTIDE SEQUENCE</scope>
    <source>
        <strain evidence="1">NRRL B-16295</strain>
    </source>
</reference>
<gene>
    <name evidence="1" type="ORF">Drose_11980</name>
</gene>